<proteinExistence type="predicted"/>
<reference evidence="2" key="2">
    <citation type="submission" date="2015-01" db="EMBL/GenBank/DDBJ databases">
        <title>Evolutionary Origins and Diversification of the Mycorrhizal Mutualists.</title>
        <authorList>
            <consortium name="DOE Joint Genome Institute"/>
            <consortium name="Mycorrhizal Genomics Consortium"/>
            <person name="Kohler A."/>
            <person name="Kuo A."/>
            <person name="Nagy L.G."/>
            <person name="Floudas D."/>
            <person name="Copeland A."/>
            <person name="Barry K.W."/>
            <person name="Cichocki N."/>
            <person name="Veneault-Fourrey C."/>
            <person name="LaButti K."/>
            <person name="Lindquist E.A."/>
            <person name="Lipzen A."/>
            <person name="Lundell T."/>
            <person name="Morin E."/>
            <person name="Murat C."/>
            <person name="Riley R."/>
            <person name="Ohm R."/>
            <person name="Sun H."/>
            <person name="Tunlid A."/>
            <person name="Henrissat B."/>
            <person name="Grigoriev I.V."/>
            <person name="Hibbett D.S."/>
            <person name="Martin F."/>
        </authorList>
    </citation>
    <scope>NUCLEOTIDE SEQUENCE [LARGE SCALE GENOMIC DNA]</scope>
    <source>
        <strain evidence="2">MUT 4182</strain>
    </source>
</reference>
<accession>A0A0C3QA69</accession>
<keyword evidence="2" id="KW-1185">Reference proteome</keyword>
<gene>
    <name evidence="1" type="ORF">M407DRAFT_245638</name>
</gene>
<dbReference type="AlphaFoldDB" id="A0A0C3QA69"/>
<dbReference type="HOGENOM" id="CLU_2943540_0_0_1"/>
<organism evidence="1 2">
    <name type="scientific">Tulasnella calospora MUT 4182</name>
    <dbReference type="NCBI Taxonomy" id="1051891"/>
    <lineage>
        <taxon>Eukaryota</taxon>
        <taxon>Fungi</taxon>
        <taxon>Dikarya</taxon>
        <taxon>Basidiomycota</taxon>
        <taxon>Agaricomycotina</taxon>
        <taxon>Agaricomycetes</taxon>
        <taxon>Cantharellales</taxon>
        <taxon>Tulasnellaceae</taxon>
        <taxon>Tulasnella</taxon>
    </lineage>
</organism>
<evidence type="ECO:0000313" key="2">
    <source>
        <dbReference type="Proteomes" id="UP000054248"/>
    </source>
</evidence>
<dbReference type="Proteomes" id="UP000054248">
    <property type="component" value="Unassembled WGS sequence"/>
</dbReference>
<sequence length="60" mass="6453">MAYKVLRFELATKWRSPVLGRTVTIVTDGYSSLPSSIRVLCRASSGSTAATGRSRGCEVC</sequence>
<reference evidence="1 2" key="1">
    <citation type="submission" date="2014-04" db="EMBL/GenBank/DDBJ databases">
        <authorList>
            <consortium name="DOE Joint Genome Institute"/>
            <person name="Kuo A."/>
            <person name="Girlanda M."/>
            <person name="Perotto S."/>
            <person name="Kohler A."/>
            <person name="Nagy L.G."/>
            <person name="Floudas D."/>
            <person name="Copeland A."/>
            <person name="Barry K.W."/>
            <person name="Cichocki N."/>
            <person name="Veneault-Fourrey C."/>
            <person name="LaButti K."/>
            <person name="Lindquist E.A."/>
            <person name="Lipzen A."/>
            <person name="Lundell T."/>
            <person name="Morin E."/>
            <person name="Murat C."/>
            <person name="Sun H."/>
            <person name="Tunlid A."/>
            <person name="Henrissat B."/>
            <person name="Grigoriev I.V."/>
            <person name="Hibbett D.S."/>
            <person name="Martin F."/>
            <person name="Nordberg H.P."/>
            <person name="Cantor M.N."/>
            <person name="Hua S.X."/>
        </authorList>
    </citation>
    <scope>NUCLEOTIDE SEQUENCE [LARGE SCALE GENOMIC DNA]</scope>
    <source>
        <strain evidence="1 2">MUT 4182</strain>
    </source>
</reference>
<evidence type="ECO:0000313" key="1">
    <source>
        <dbReference type="EMBL" id="KIO20969.1"/>
    </source>
</evidence>
<name>A0A0C3QA69_9AGAM</name>
<protein>
    <submittedName>
        <fullName evidence="1">Uncharacterized protein</fullName>
    </submittedName>
</protein>
<dbReference type="EMBL" id="KN823154">
    <property type="protein sequence ID" value="KIO20969.1"/>
    <property type="molecule type" value="Genomic_DNA"/>
</dbReference>